<dbReference type="InterPro" id="IPR013042">
    <property type="entry name" value="DUF1592"/>
</dbReference>
<gene>
    <name evidence="3" type="ORF">SAMN06296036_1247</name>
</gene>
<dbReference type="PROSITE" id="PS51257">
    <property type="entry name" value="PROKAR_LIPOPROTEIN"/>
    <property type="match status" value="1"/>
</dbReference>
<sequence>MLLKLNLFFFLFLLQSCLLEPSPEDVTIVPAEPLSISRNMTNDELKNFFSDQFDTNTEFIFSRAPRENSLEGSKNLQSPDSMTDGRARFLHQNSLLLANEIVKNNPSYEEEFTSCLDASTCLTDEASLIQRLAFTFYRRKIDEFEKRTIESLISNSQGLVPNDLLKVILGFFIQSPQFHLLTHTNDQDSQDHLREYITNVSLFLWKSPPSVDLLKRSESIKSSSQLNEFLSQMIDDPKTIRGIRSFYSEWLGLAPLDSMVKNKDVFQVLSPEVFLDAKEEVLLTLEMMWREGLDIRKLLYNDHTYINDRLGKIYGIEIVGNEFRRVEITNLPNRTGLLTSVAFSSLLSKSIYSSPTSRGMYVIKKLFCEDVPPPPPGLGAFLPDTIDQPVSRKEKMYSHASSESCSGCHILMDPIGLGLENFNAIGEFRSDYTRFNHILPLGNRPIDISSQLRSNGEIVEFSTVTELSQIISDDERFTQCLSQRLASYAYSKMSHNMSIEIIDYLNQYLIAKKGDMKQLFLEIAKIGSPKLVGEDL</sequence>
<evidence type="ECO:0000313" key="4">
    <source>
        <dbReference type="Proteomes" id="UP000192907"/>
    </source>
</evidence>
<evidence type="ECO:0000313" key="3">
    <source>
        <dbReference type="EMBL" id="SMF68057.1"/>
    </source>
</evidence>
<dbReference type="Pfam" id="PF07627">
    <property type="entry name" value="PSCyt3"/>
    <property type="match status" value="1"/>
</dbReference>
<dbReference type="AlphaFoldDB" id="A0A1Y6CJ87"/>
<protein>
    <recommendedName>
        <fullName evidence="5">DUF1592 domain-containing protein</fullName>
    </recommendedName>
</protein>
<evidence type="ECO:0000259" key="2">
    <source>
        <dbReference type="Pfam" id="PF07631"/>
    </source>
</evidence>
<accession>A0A1Y6CJ87</accession>
<reference evidence="4" key="1">
    <citation type="submission" date="2017-04" db="EMBL/GenBank/DDBJ databases">
        <authorList>
            <person name="Varghese N."/>
            <person name="Submissions S."/>
        </authorList>
    </citation>
    <scope>NUCLEOTIDE SEQUENCE [LARGE SCALE GENOMIC DNA]</scope>
    <source>
        <strain evidence="4">RKEM611</strain>
    </source>
</reference>
<dbReference type="Pfam" id="PF07631">
    <property type="entry name" value="PSD4"/>
    <property type="match status" value="1"/>
</dbReference>
<keyword evidence="4" id="KW-1185">Reference proteome</keyword>
<dbReference type="Proteomes" id="UP000192907">
    <property type="component" value="Unassembled WGS sequence"/>
</dbReference>
<dbReference type="InterPro" id="IPR013039">
    <property type="entry name" value="DUF1588"/>
</dbReference>
<dbReference type="EMBL" id="FWZT01000024">
    <property type="protein sequence ID" value="SMF68057.1"/>
    <property type="molecule type" value="Genomic_DNA"/>
</dbReference>
<evidence type="ECO:0000259" key="1">
    <source>
        <dbReference type="Pfam" id="PF07627"/>
    </source>
</evidence>
<feature type="domain" description="DUF1588" evidence="1">
    <location>
        <begin position="334"/>
        <end position="431"/>
    </location>
</feature>
<feature type="domain" description="DUF1592" evidence="2">
    <location>
        <begin position="198"/>
        <end position="316"/>
    </location>
</feature>
<dbReference type="RefSeq" id="WP_159455612.1">
    <property type="nucleotide sequence ID" value="NZ_FWZT01000024.1"/>
</dbReference>
<organism evidence="3 4">
    <name type="scientific">Pseudobacteriovorax antillogorgiicola</name>
    <dbReference type="NCBI Taxonomy" id="1513793"/>
    <lineage>
        <taxon>Bacteria</taxon>
        <taxon>Pseudomonadati</taxon>
        <taxon>Bdellovibrionota</taxon>
        <taxon>Oligoflexia</taxon>
        <taxon>Oligoflexales</taxon>
        <taxon>Pseudobacteriovoracaceae</taxon>
        <taxon>Pseudobacteriovorax</taxon>
    </lineage>
</organism>
<evidence type="ECO:0008006" key="5">
    <source>
        <dbReference type="Google" id="ProtNLM"/>
    </source>
</evidence>
<dbReference type="STRING" id="1513793.SAMN06296036_1247"/>
<proteinExistence type="predicted"/>
<name>A0A1Y6CJ87_9BACT</name>